<keyword evidence="3" id="KW-1185">Reference proteome</keyword>
<dbReference type="GO" id="GO:0071949">
    <property type="term" value="F:FAD binding"/>
    <property type="evidence" value="ECO:0007669"/>
    <property type="project" value="InterPro"/>
</dbReference>
<proteinExistence type="predicted"/>
<dbReference type="RefSeq" id="WP_124155620.1">
    <property type="nucleotide sequence ID" value="NZ_CAWOLW010000263.1"/>
</dbReference>
<evidence type="ECO:0000313" key="2">
    <source>
        <dbReference type="EMBL" id="RQH24037.1"/>
    </source>
</evidence>
<keyword evidence="2" id="KW-0503">Monooxygenase</keyword>
<name>A0A3N6NYH8_9CYAN</name>
<dbReference type="PANTHER" id="PTHR46496:SF4">
    <property type="entry name" value="ZEAXANTHIN EPOXIDASE"/>
    <property type="match status" value="1"/>
</dbReference>
<feature type="domain" description="FAD-binding" evidence="1">
    <location>
        <begin position="11"/>
        <end position="347"/>
    </location>
</feature>
<dbReference type="PRINTS" id="PR00420">
    <property type="entry name" value="RNGMNOXGNASE"/>
</dbReference>
<dbReference type="PANTHER" id="PTHR46496">
    <property type="match status" value="1"/>
</dbReference>
<dbReference type="GO" id="GO:0004497">
    <property type="term" value="F:monooxygenase activity"/>
    <property type="evidence" value="ECO:0007669"/>
    <property type="project" value="UniProtKB-KW"/>
</dbReference>
<dbReference type="Pfam" id="PF01494">
    <property type="entry name" value="FAD_binding_3"/>
    <property type="match status" value="1"/>
</dbReference>
<dbReference type="SUPFAM" id="SSF51905">
    <property type="entry name" value="FAD/NAD(P)-binding domain"/>
    <property type="match status" value="1"/>
</dbReference>
<accession>A0A3N6NYH8</accession>
<protein>
    <submittedName>
        <fullName evidence="2">FAD-binding monooxygenase</fullName>
    </submittedName>
</protein>
<keyword evidence="2" id="KW-0560">Oxidoreductase</keyword>
<dbReference type="EMBL" id="RCBY01000335">
    <property type="protein sequence ID" value="RQH24037.1"/>
    <property type="molecule type" value="Genomic_DNA"/>
</dbReference>
<dbReference type="InterPro" id="IPR002938">
    <property type="entry name" value="FAD-bd"/>
</dbReference>
<comment type="caution">
    <text evidence="2">The sequence shown here is derived from an EMBL/GenBank/DDBJ whole genome shotgun (WGS) entry which is preliminary data.</text>
</comment>
<dbReference type="AlphaFoldDB" id="A0A3N6NYH8"/>
<organism evidence="2 3">
    <name type="scientific">Okeania hirsuta</name>
    <dbReference type="NCBI Taxonomy" id="1458930"/>
    <lineage>
        <taxon>Bacteria</taxon>
        <taxon>Bacillati</taxon>
        <taxon>Cyanobacteriota</taxon>
        <taxon>Cyanophyceae</taxon>
        <taxon>Oscillatoriophycideae</taxon>
        <taxon>Oscillatoriales</taxon>
        <taxon>Microcoleaceae</taxon>
        <taxon>Okeania</taxon>
    </lineage>
</organism>
<dbReference type="Proteomes" id="UP000269154">
    <property type="component" value="Unassembled WGS sequence"/>
</dbReference>
<gene>
    <name evidence="2" type="ORF">D5R40_30245</name>
</gene>
<dbReference type="Gene3D" id="3.50.50.60">
    <property type="entry name" value="FAD/NAD(P)-binding domain"/>
    <property type="match status" value="1"/>
</dbReference>
<dbReference type="OrthoDB" id="9766816at2"/>
<sequence>MRETSKPVVQKVAIIGGGIGGLATAIALRKKGIDAHVYEKARELRPVGAGLSLNPNGLKALEAIESTIVEQLKQAGSILKVVSLQKNTGEITQKTKITLMEKYGQPLLSIRWSKLQEILAAALPPEIIHLNHRCVDFTQNHNSVTVEFEGKKTVEVDLVVGADGIKSAVRQTLIGDGEPRYLGRMSWRGLLKYSHELLGANEVTTMTAAPKNLTLMDVGDGYIFWGATMLCVDDSNSGNAADIKSRLLKEFGEWASPVPEIMEATDAEIIVERPIWDREPLSSWSKGRVTLLGDAAHPMSPSIGQGASTAFEDGYELSEYLAKAPNLDAALALYDRNRIERTHIIQARSGLAGRRAYEPDSEKYLQEIFRSNEEFEDWLYKYDPLAVASCRVY</sequence>
<evidence type="ECO:0000259" key="1">
    <source>
        <dbReference type="Pfam" id="PF01494"/>
    </source>
</evidence>
<evidence type="ECO:0000313" key="3">
    <source>
        <dbReference type="Proteomes" id="UP000269154"/>
    </source>
</evidence>
<reference evidence="2 3" key="1">
    <citation type="journal article" date="2018" name="ACS Chem. Biol.">
        <title>Ketoreductase domain dysfunction expands chemodiversity: malyngamide biosynthesis in the cyanobacterium Okeania hirsuta.</title>
        <authorList>
            <person name="Moss N.A."/>
            <person name="Leao T."/>
            <person name="Rankin M."/>
            <person name="McCullough T.M."/>
            <person name="Qu P."/>
            <person name="Korobeynikov A."/>
            <person name="Smith J.L."/>
            <person name="Gerwick L."/>
            <person name="Gerwick W.H."/>
        </authorList>
    </citation>
    <scope>NUCLEOTIDE SEQUENCE [LARGE SCALE GENOMIC DNA]</scope>
    <source>
        <strain evidence="2 3">PAB10Feb10-1</strain>
    </source>
</reference>
<dbReference type="InterPro" id="IPR036188">
    <property type="entry name" value="FAD/NAD-bd_sf"/>
</dbReference>